<keyword evidence="2" id="KW-1185">Reference proteome</keyword>
<dbReference type="EMBL" id="SDHZ01000001">
    <property type="protein sequence ID" value="RXK87371.1"/>
    <property type="molecule type" value="Genomic_DNA"/>
</dbReference>
<gene>
    <name evidence="1" type="ORF">ESB13_00145</name>
</gene>
<accession>A0A4Q1DCY7</accession>
<organism evidence="1 2">
    <name type="scientific">Filimonas effusa</name>
    <dbReference type="NCBI Taxonomy" id="2508721"/>
    <lineage>
        <taxon>Bacteria</taxon>
        <taxon>Pseudomonadati</taxon>
        <taxon>Bacteroidota</taxon>
        <taxon>Chitinophagia</taxon>
        <taxon>Chitinophagales</taxon>
        <taxon>Chitinophagaceae</taxon>
        <taxon>Filimonas</taxon>
    </lineage>
</organism>
<dbReference type="Proteomes" id="UP000290545">
    <property type="component" value="Unassembled WGS sequence"/>
</dbReference>
<dbReference type="AlphaFoldDB" id="A0A4Q1DCY7"/>
<dbReference type="InterPro" id="IPR006530">
    <property type="entry name" value="YD"/>
</dbReference>
<protein>
    <recommendedName>
        <fullName evidence="3">RHS repeat protein</fullName>
    </recommendedName>
</protein>
<evidence type="ECO:0000313" key="2">
    <source>
        <dbReference type="Proteomes" id="UP000290545"/>
    </source>
</evidence>
<evidence type="ECO:0008006" key="3">
    <source>
        <dbReference type="Google" id="ProtNLM"/>
    </source>
</evidence>
<sequence>MYGKIKGITKDDGTQIDYTYDASGNV</sequence>
<dbReference type="NCBIfam" id="TIGR01643">
    <property type="entry name" value="YD_repeat_2x"/>
    <property type="match status" value="1"/>
</dbReference>
<reference evidence="1 2" key="1">
    <citation type="submission" date="2019-01" db="EMBL/GenBank/DDBJ databases">
        <title>Filimonas sp. strain TTM-71.</title>
        <authorList>
            <person name="Chen W.-M."/>
        </authorList>
    </citation>
    <scope>NUCLEOTIDE SEQUENCE [LARGE SCALE GENOMIC DNA]</scope>
    <source>
        <strain evidence="1 2">TTM-71</strain>
    </source>
</reference>
<name>A0A4Q1DCY7_9BACT</name>
<proteinExistence type="predicted"/>
<evidence type="ECO:0000313" key="1">
    <source>
        <dbReference type="EMBL" id="RXK87371.1"/>
    </source>
</evidence>
<comment type="caution">
    <text evidence="1">The sequence shown here is derived from an EMBL/GenBank/DDBJ whole genome shotgun (WGS) entry which is preliminary data.</text>
</comment>